<evidence type="ECO:0000256" key="3">
    <source>
        <dbReference type="SAM" id="Phobius"/>
    </source>
</evidence>
<dbReference type="Pfam" id="PF00535">
    <property type="entry name" value="Glycos_transf_2"/>
    <property type="match status" value="1"/>
</dbReference>
<keyword evidence="3" id="KW-0812">Transmembrane</keyword>
<protein>
    <submittedName>
        <fullName evidence="5">Glycosyltransferase family 2 protein</fullName>
    </submittedName>
</protein>
<dbReference type="GO" id="GO:0016758">
    <property type="term" value="F:hexosyltransferase activity"/>
    <property type="evidence" value="ECO:0007669"/>
    <property type="project" value="UniProtKB-ARBA"/>
</dbReference>
<keyword evidence="3" id="KW-1133">Transmembrane helix</keyword>
<dbReference type="CDD" id="cd00761">
    <property type="entry name" value="Glyco_tranf_GTA_type"/>
    <property type="match status" value="1"/>
</dbReference>
<dbReference type="PANTHER" id="PTHR22916">
    <property type="entry name" value="GLYCOSYLTRANSFERASE"/>
    <property type="match status" value="1"/>
</dbReference>
<dbReference type="InterPro" id="IPR001173">
    <property type="entry name" value="Glyco_trans_2-like"/>
</dbReference>
<name>A0A940DSM4_9BACT</name>
<keyword evidence="3" id="KW-0472">Membrane</keyword>
<dbReference type="InterPro" id="IPR029044">
    <property type="entry name" value="Nucleotide-diphossugar_trans"/>
</dbReference>
<evidence type="ECO:0000313" key="5">
    <source>
        <dbReference type="EMBL" id="MBO8484153.1"/>
    </source>
</evidence>
<dbReference type="AlphaFoldDB" id="A0A940DSM4"/>
<evidence type="ECO:0000256" key="2">
    <source>
        <dbReference type="ARBA" id="ARBA00022679"/>
    </source>
</evidence>
<organism evidence="5 6">
    <name type="scientific">Candidatus Cryptobacteroides avicola</name>
    <dbReference type="NCBI Taxonomy" id="2840757"/>
    <lineage>
        <taxon>Bacteria</taxon>
        <taxon>Pseudomonadati</taxon>
        <taxon>Bacteroidota</taxon>
        <taxon>Bacteroidia</taxon>
        <taxon>Bacteroidales</taxon>
        <taxon>Candidatus Cryptobacteroides</taxon>
    </lineage>
</organism>
<keyword evidence="1" id="KW-0328">Glycosyltransferase</keyword>
<accession>A0A940DSM4</accession>
<feature type="domain" description="Glycosyltransferase 2-like" evidence="4">
    <location>
        <begin position="7"/>
        <end position="168"/>
    </location>
</feature>
<feature type="transmembrane region" description="Helical" evidence="3">
    <location>
        <begin position="299"/>
        <end position="319"/>
    </location>
</feature>
<reference evidence="5" key="1">
    <citation type="submission" date="2020-10" db="EMBL/GenBank/DDBJ databases">
        <authorList>
            <person name="Gilroy R."/>
        </authorList>
    </citation>
    <scope>NUCLEOTIDE SEQUENCE</scope>
    <source>
        <strain evidence="5">G3-8215</strain>
    </source>
</reference>
<dbReference type="Gene3D" id="3.90.550.10">
    <property type="entry name" value="Spore Coat Polysaccharide Biosynthesis Protein SpsA, Chain A"/>
    <property type="match status" value="1"/>
</dbReference>
<comment type="caution">
    <text evidence="5">The sequence shown here is derived from an EMBL/GenBank/DDBJ whole genome shotgun (WGS) entry which is preliminary data.</text>
</comment>
<dbReference type="Proteomes" id="UP000725002">
    <property type="component" value="Unassembled WGS sequence"/>
</dbReference>
<sequence length="340" mass="39921">MKKKLVSICVPIYNVEKYIEKCAKSLFDQTYENIEYIFVNDSTPDNSIVILRELMNLYPNRKSSSVIIEHKYNRGLASARNTALKYASGEFIMWVDSDDYIDTNTVSTLIDEQDKTDSDIISYGIYREYKNKIVIQLPPKFENNTAMVKAIISRKVFVGVCGRLIRRSLYVDNRIMAHEGVNMAEDYSVMPFLAYYAKKVISIQKPMYHYNLCNEKSHVNNVSKAAVEQLWSAYQILFEFFFNKKDYYISLIYANIVLSKISLIVCAKQRLGQNYFEIIKSYGLYSFMRKLDIDYKDKIILSINNYNILLLYVNFALFMKRMFYLILSMTQKCVHLFNQK</sequence>
<keyword evidence="2" id="KW-0808">Transferase</keyword>
<dbReference type="PANTHER" id="PTHR22916:SF51">
    <property type="entry name" value="GLYCOSYLTRANSFERASE EPSH-RELATED"/>
    <property type="match status" value="1"/>
</dbReference>
<evidence type="ECO:0000313" key="6">
    <source>
        <dbReference type="Proteomes" id="UP000725002"/>
    </source>
</evidence>
<dbReference type="EMBL" id="JADILV010000058">
    <property type="protein sequence ID" value="MBO8484153.1"/>
    <property type="molecule type" value="Genomic_DNA"/>
</dbReference>
<proteinExistence type="predicted"/>
<evidence type="ECO:0000259" key="4">
    <source>
        <dbReference type="Pfam" id="PF00535"/>
    </source>
</evidence>
<evidence type="ECO:0000256" key="1">
    <source>
        <dbReference type="ARBA" id="ARBA00022676"/>
    </source>
</evidence>
<dbReference type="SUPFAM" id="SSF53448">
    <property type="entry name" value="Nucleotide-diphospho-sugar transferases"/>
    <property type="match status" value="1"/>
</dbReference>
<reference evidence="5" key="2">
    <citation type="journal article" date="2021" name="PeerJ">
        <title>Extensive microbial diversity within the chicken gut microbiome revealed by metagenomics and culture.</title>
        <authorList>
            <person name="Gilroy R."/>
            <person name="Ravi A."/>
            <person name="Getino M."/>
            <person name="Pursley I."/>
            <person name="Horton D.L."/>
            <person name="Alikhan N.F."/>
            <person name="Baker D."/>
            <person name="Gharbi K."/>
            <person name="Hall N."/>
            <person name="Watson M."/>
            <person name="Adriaenssens E.M."/>
            <person name="Foster-Nyarko E."/>
            <person name="Jarju S."/>
            <person name="Secka A."/>
            <person name="Antonio M."/>
            <person name="Oren A."/>
            <person name="Chaudhuri R.R."/>
            <person name="La Ragione R."/>
            <person name="Hildebrand F."/>
            <person name="Pallen M.J."/>
        </authorList>
    </citation>
    <scope>NUCLEOTIDE SEQUENCE</scope>
    <source>
        <strain evidence="5">G3-8215</strain>
    </source>
</reference>
<feature type="transmembrane region" description="Helical" evidence="3">
    <location>
        <begin position="247"/>
        <end position="267"/>
    </location>
</feature>
<gene>
    <name evidence="5" type="ORF">IAB75_08590</name>
</gene>